<dbReference type="Pfam" id="PF12762">
    <property type="entry name" value="DDE_Tnp_IS1595"/>
    <property type="match status" value="1"/>
</dbReference>
<dbReference type="SMART" id="SM01126">
    <property type="entry name" value="DDE_Tnp_IS1595"/>
    <property type="match status" value="1"/>
</dbReference>
<feature type="domain" description="ISXO2-like transposase" evidence="1">
    <location>
        <begin position="144"/>
        <end position="303"/>
    </location>
</feature>
<dbReference type="NCBIfam" id="NF033547">
    <property type="entry name" value="transpos_IS1595"/>
    <property type="match status" value="1"/>
</dbReference>
<dbReference type="Pfam" id="PF12760">
    <property type="entry name" value="Zn_ribbon_IS1595"/>
    <property type="match status" value="1"/>
</dbReference>
<protein>
    <submittedName>
        <fullName evidence="2">IS1595 family transposase</fullName>
    </submittedName>
</protein>
<name>A0A4Q6Y2J1_9SPHN</name>
<gene>
    <name evidence="2" type="ORF">EWE75_15700</name>
</gene>
<sequence length="359" mass="39766">MSEAVHLILSSIRTVDDMVTAFADEERCRRLLETMIWPDGRACPACGSTRSIALAGRDTGKHRARPGLYQCSGVDCRFQFTVTTRTPLHSTKLPLAIWLKAMWLILQSDKGLSSVRLAETLGISQPTAWRLGHALRLMMAPVDRLGGTVEIDGFYVGGEPKKGADGPDPGRGRKGLRKTLKTPVLAIVQRPADDLPGSPAGAARASIVKNLSANETARVLEKDVQRAAHLISDEWKSFVALGHNFMAHETVRHSKQEYVRGDVHANSAEGFNSRVRRTVAGVFHHISPEHADLYFHEIGFRWSQRIAGKKVERRTRDGRMKSRRLWSRVAPAIQMQHLLRGAQGQQIRRSSSGGIVINP</sequence>
<organism evidence="2 3">
    <name type="scientific">Sphingomonas populi</name>
    <dbReference type="NCBI Taxonomy" id="2484750"/>
    <lineage>
        <taxon>Bacteria</taxon>
        <taxon>Pseudomonadati</taxon>
        <taxon>Pseudomonadota</taxon>
        <taxon>Alphaproteobacteria</taxon>
        <taxon>Sphingomonadales</taxon>
        <taxon>Sphingomonadaceae</taxon>
        <taxon>Sphingomonas</taxon>
    </lineage>
</organism>
<dbReference type="OrthoDB" id="271821at2"/>
<evidence type="ECO:0000313" key="3">
    <source>
        <dbReference type="Proteomes" id="UP000292085"/>
    </source>
</evidence>
<dbReference type="AlphaFoldDB" id="A0A4Q6Y2J1"/>
<dbReference type="RefSeq" id="WP_130159057.1">
    <property type="nucleotide sequence ID" value="NZ_SGIS01000025.1"/>
</dbReference>
<dbReference type="EMBL" id="SGIS01000025">
    <property type="protein sequence ID" value="RZF63487.1"/>
    <property type="molecule type" value="Genomic_DNA"/>
</dbReference>
<dbReference type="Proteomes" id="UP000292085">
    <property type="component" value="Unassembled WGS sequence"/>
</dbReference>
<evidence type="ECO:0000313" key="2">
    <source>
        <dbReference type="EMBL" id="RZF63487.1"/>
    </source>
</evidence>
<evidence type="ECO:0000259" key="1">
    <source>
        <dbReference type="SMART" id="SM01126"/>
    </source>
</evidence>
<reference evidence="2 3" key="1">
    <citation type="submission" date="2019-02" db="EMBL/GenBank/DDBJ databases">
        <authorList>
            <person name="Li Y."/>
        </authorList>
    </citation>
    <scope>NUCLEOTIDE SEQUENCE [LARGE SCALE GENOMIC DNA]</scope>
    <source>
        <strain evidence="2 3">3-7</strain>
    </source>
</reference>
<keyword evidence="3" id="KW-1185">Reference proteome</keyword>
<accession>A0A4Q6Y2J1</accession>
<comment type="caution">
    <text evidence="2">The sequence shown here is derived from an EMBL/GenBank/DDBJ whole genome shotgun (WGS) entry which is preliminary data.</text>
</comment>
<dbReference type="InterPro" id="IPR024445">
    <property type="entry name" value="Tnp_ISXO2-like"/>
</dbReference>
<dbReference type="InterPro" id="IPR024442">
    <property type="entry name" value="Transposase_Zn_ribbon"/>
</dbReference>
<proteinExistence type="predicted"/>